<evidence type="ECO:0000256" key="5">
    <source>
        <dbReference type="ARBA" id="ARBA00022723"/>
    </source>
</evidence>
<dbReference type="Pfam" id="PF02127">
    <property type="entry name" value="Peptidase_M18"/>
    <property type="match status" value="1"/>
</dbReference>
<evidence type="ECO:0000313" key="11">
    <source>
        <dbReference type="EMBL" id="MDK4325471.1"/>
    </source>
</evidence>
<comment type="cofactor">
    <cofactor evidence="1 10">
        <name>Zn(2+)</name>
        <dbReference type="ChEBI" id="CHEBI:29105"/>
    </cofactor>
</comment>
<keyword evidence="8 9" id="KW-0482">Metalloprotease</keyword>
<accession>A0AAP4BU94</accession>
<dbReference type="AlphaFoldDB" id="A0AAP4BU94"/>
<dbReference type="Proteomes" id="UP001226160">
    <property type="component" value="Unassembled WGS sequence"/>
</dbReference>
<dbReference type="NCBIfam" id="NF002759">
    <property type="entry name" value="PRK02813.1"/>
    <property type="match status" value="1"/>
</dbReference>
<dbReference type="InterPro" id="IPR023358">
    <property type="entry name" value="Peptidase_M18_dom2"/>
</dbReference>
<evidence type="ECO:0000256" key="9">
    <source>
        <dbReference type="RuleBase" id="RU004386"/>
    </source>
</evidence>
<dbReference type="InterPro" id="IPR001948">
    <property type="entry name" value="Peptidase_M18"/>
</dbReference>
<evidence type="ECO:0000313" key="12">
    <source>
        <dbReference type="Proteomes" id="UP001226160"/>
    </source>
</evidence>
<evidence type="ECO:0000256" key="3">
    <source>
        <dbReference type="ARBA" id="ARBA00022438"/>
    </source>
</evidence>
<evidence type="ECO:0000256" key="6">
    <source>
        <dbReference type="ARBA" id="ARBA00022801"/>
    </source>
</evidence>
<dbReference type="GO" id="GO:0006508">
    <property type="term" value="P:proteolysis"/>
    <property type="evidence" value="ECO:0007669"/>
    <property type="project" value="UniProtKB-KW"/>
</dbReference>
<evidence type="ECO:0000256" key="1">
    <source>
        <dbReference type="ARBA" id="ARBA00001947"/>
    </source>
</evidence>
<keyword evidence="5 9" id="KW-0479">Metal-binding</keyword>
<dbReference type="GO" id="GO:0008237">
    <property type="term" value="F:metallopeptidase activity"/>
    <property type="evidence" value="ECO:0007669"/>
    <property type="project" value="UniProtKB-KW"/>
</dbReference>
<keyword evidence="7 9" id="KW-0862">Zinc</keyword>
<proteinExistence type="inferred from homology"/>
<dbReference type="Gene3D" id="3.40.630.10">
    <property type="entry name" value="Zn peptidases"/>
    <property type="match status" value="1"/>
</dbReference>
<dbReference type="SUPFAM" id="SSF101821">
    <property type="entry name" value="Aminopeptidase/glucanase lid domain"/>
    <property type="match status" value="1"/>
</dbReference>
<dbReference type="GO" id="GO:0008270">
    <property type="term" value="F:zinc ion binding"/>
    <property type="evidence" value="ECO:0007669"/>
    <property type="project" value="InterPro"/>
</dbReference>
<keyword evidence="6 9" id="KW-0378">Hydrolase</keyword>
<sequence length="428" mass="45474">MNEINQFMEFLDAAPSSFHAAHRVAEQLVASGFHKHEEDQPWDASPGGHVIVRDGAVMAWYVPEDAGTNSGFRIIGSHTDSPGFTLKPQPDSTQHGWHQLGVEVYGGPIISSWFDRELTLAGQVILTDGSERLVNTGPLLRIPHLAIHLDGSKEFSVDKQKHLHPIMGLADAASGAIQDQAGRTGIAEVLADQLGIAESDIASWSLITAPSQPAGLFGAQADLLASSRMDNLSSVFASLTALQRAVASGDFSSDIAVLAAFDHEEVGSASTTGAQGPILSEVLERTATALGADRESYLQMLRRSSCVSADAAHSIHPNYADKHDPHNPPIIGGGPVTKINSKQRYASNARTIALWENACRAAMVPIQNYVSNNAVPCGSTIGPATATALGIDTVDVGVPMLSMHSAREMIGVQDQLWLSQALEAYLIN</sequence>
<dbReference type="PRINTS" id="PR00932">
    <property type="entry name" value="AMINO1PTASE"/>
</dbReference>
<dbReference type="RefSeq" id="WP_049148280.1">
    <property type="nucleotide sequence ID" value="NZ_CP091865.1"/>
</dbReference>
<dbReference type="PANTHER" id="PTHR28570:SF3">
    <property type="entry name" value="ASPARTYL AMINOPEPTIDASE"/>
    <property type="match status" value="1"/>
</dbReference>
<dbReference type="Gene3D" id="2.30.250.10">
    <property type="entry name" value="Aminopeptidase i, Domain 2"/>
    <property type="match status" value="1"/>
</dbReference>
<dbReference type="PANTHER" id="PTHR28570">
    <property type="entry name" value="ASPARTYL AMINOPEPTIDASE"/>
    <property type="match status" value="1"/>
</dbReference>
<name>A0AAP4BU94_9CORY</name>
<dbReference type="EC" id="3.4.11.-" evidence="10"/>
<dbReference type="SUPFAM" id="SSF53187">
    <property type="entry name" value="Zn-dependent exopeptidases"/>
    <property type="match status" value="1"/>
</dbReference>
<reference evidence="11" key="1">
    <citation type="submission" date="2023-05" db="EMBL/GenBank/DDBJ databases">
        <title>Metabolic capabilities are highly conserved among human nasal-associated Corynebacterium species in pangenomic analyses.</title>
        <authorList>
            <person name="Tran T.H."/>
            <person name="Roberts A.Q."/>
            <person name="Escapa I.F."/>
            <person name="Gao W."/>
            <person name="Conlan S."/>
            <person name="Kong H."/>
            <person name="Segre J.A."/>
            <person name="Kelly M.S."/>
            <person name="Lemon K.P."/>
        </authorList>
    </citation>
    <scope>NUCLEOTIDE SEQUENCE</scope>
    <source>
        <strain evidence="11">KPL2654</strain>
    </source>
</reference>
<dbReference type="EMBL" id="JASNVP010000002">
    <property type="protein sequence ID" value="MDK4325471.1"/>
    <property type="molecule type" value="Genomic_DNA"/>
</dbReference>
<keyword evidence="4 9" id="KW-0645">Protease</keyword>
<evidence type="ECO:0000256" key="2">
    <source>
        <dbReference type="ARBA" id="ARBA00008290"/>
    </source>
</evidence>
<dbReference type="GO" id="GO:0004177">
    <property type="term" value="F:aminopeptidase activity"/>
    <property type="evidence" value="ECO:0007669"/>
    <property type="project" value="UniProtKB-KW"/>
</dbReference>
<dbReference type="GO" id="GO:0005737">
    <property type="term" value="C:cytoplasm"/>
    <property type="evidence" value="ECO:0007669"/>
    <property type="project" value="UniProtKB-ARBA"/>
</dbReference>
<evidence type="ECO:0000256" key="10">
    <source>
        <dbReference type="RuleBase" id="RU004387"/>
    </source>
</evidence>
<organism evidence="11 12">
    <name type="scientific">Corynebacterium propinquum</name>
    <dbReference type="NCBI Taxonomy" id="43769"/>
    <lineage>
        <taxon>Bacteria</taxon>
        <taxon>Bacillati</taxon>
        <taxon>Actinomycetota</taxon>
        <taxon>Actinomycetes</taxon>
        <taxon>Mycobacteriales</taxon>
        <taxon>Corynebacteriaceae</taxon>
        <taxon>Corynebacterium</taxon>
    </lineage>
</organism>
<comment type="similarity">
    <text evidence="2 9">Belongs to the peptidase M18 family.</text>
</comment>
<keyword evidence="3 9" id="KW-0031">Aminopeptidase</keyword>
<comment type="caution">
    <text evidence="11">The sequence shown here is derived from an EMBL/GenBank/DDBJ whole genome shotgun (WGS) entry which is preliminary data.</text>
</comment>
<protein>
    <recommendedName>
        <fullName evidence="10">M18 family aminopeptidase</fullName>
        <ecNumber evidence="10">3.4.11.-</ecNumber>
    </recommendedName>
</protein>
<evidence type="ECO:0000256" key="8">
    <source>
        <dbReference type="ARBA" id="ARBA00023049"/>
    </source>
</evidence>
<dbReference type="CDD" id="cd05658">
    <property type="entry name" value="M18_DAP"/>
    <property type="match status" value="1"/>
</dbReference>
<gene>
    <name evidence="11" type="ORF">QPX54_02945</name>
</gene>
<evidence type="ECO:0000256" key="4">
    <source>
        <dbReference type="ARBA" id="ARBA00022670"/>
    </source>
</evidence>
<evidence type="ECO:0000256" key="7">
    <source>
        <dbReference type="ARBA" id="ARBA00022833"/>
    </source>
</evidence>